<feature type="transmembrane region" description="Helical" evidence="1">
    <location>
        <begin position="21"/>
        <end position="46"/>
    </location>
</feature>
<sequence length="126" mass="13835">MTLLTSFDMLLMRATTGARAMFARAPFSLGTSGIFVALFASLHMLLMRAAPGTRAMVTRALFSLGATGIFMTLLTSFNVLVMVTALVSHFTIPFSEKRRSFLSGRLMANPFQQPKLPSKERITNVL</sequence>
<evidence type="ECO:0000256" key="1">
    <source>
        <dbReference type="SAM" id="Phobius"/>
    </source>
</evidence>
<feature type="transmembrane region" description="Helical" evidence="1">
    <location>
        <begin position="66"/>
        <end position="92"/>
    </location>
</feature>
<keyword evidence="1" id="KW-1133">Transmembrane helix</keyword>
<proteinExistence type="predicted"/>
<organism evidence="2 3">
    <name type="scientific">Acetobacter cerevisiae</name>
    <dbReference type="NCBI Taxonomy" id="178900"/>
    <lineage>
        <taxon>Bacteria</taxon>
        <taxon>Pseudomonadati</taxon>
        <taxon>Pseudomonadota</taxon>
        <taxon>Alphaproteobacteria</taxon>
        <taxon>Acetobacterales</taxon>
        <taxon>Acetobacteraceae</taxon>
        <taxon>Acetobacter</taxon>
    </lineage>
</organism>
<dbReference type="RefSeq" id="WP_253551331.1">
    <property type="nucleotide sequence ID" value="NZ_JAMYZR010000108.1"/>
</dbReference>
<evidence type="ECO:0000313" key="2">
    <source>
        <dbReference type="EMBL" id="MCP1247374.1"/>
    </source>
</evidence>
<dbReference type="EMBL" id="JAMYZR010000108">
    <property type="protein sequence ID" value="MCP1247374.1"/>
    <property type="molecule type" value="Genomic_DNA"/>
</dbReference>
<reference evidence="2 3" key="1">
    <citation type="submission" date="2022-06" db="EMBL/GenBank/DDBJ databases">
        <title>Acetobacer genomes from food samples.</title>
        <authorList>
            <person name="Sombolestani A."/>
        </authorList>
    </citation>
    <scope>NUCLEOTIDE SEQUENCE [LARGE SCALE GENOMIC DNA]</scope>
    <source>
        <strain evidence="2 3">R-83281</strain>
    </source>
</reference>
<dbReference type="Proteomes" id="UP001523543">
    <property type="component" value="Unassembled WGS sequence"/>
</dbReference>
<name>A0ABT1EYF6_9PROT</name>
<keyword evidence="3" id="KW-1185">Reference proteome</keyword>
<gene>
    <name evidence="2" type="ORF">NKW54_15830</name>
</gene>
<keyword evidence="1" id="KW-0472">Membrane</keyword>
<accession>A0ABT1EYF6</accession>
<keyword evidence="1" id="KW-0812">Transmembrane</keyword>
<evidence type="ECO:0000313" key="3">
    <source>
        <dbReference type="Proteomes" id="UP001523543"/>
    </source>
</evidence>
<protein>
    <recommendedName>
        <fullName evidence="4">Transporter</fullName>
    </recommendedName>
</protein>
<comment type="caution">
    <text evidence="2">The sequence shown here is derived from an EMBL/GenBank/DDBJ whole genome shotgun (WGS) entry which is preliminary data.</text>
</comment>
<evidence type="ECO:0008006" key="4">
    <source>
        <dbReference type="Google" id="ProtNLM"/>
    </source>
</evidence>